<dbReference type="EMBL" id="JAGGLB010000039">
    <property type="protein sequence ID" value="MBP1995829.1"/>
    <property type="molecule type" value="Genomic_DNA"/>
</dbReference>
<keyword evidence="1" id="KW-1133">Transmembrane helix</keyword>
<accession>A0ABS4J7K2</accession>
<keyword evidence="1" id="KW-0472">Membrane</keyword>
<feature type="transmembrane region" description="Helical" evidence="1">
    <location>
        <begin position="237"/>
        <end position="264"/>
    </location>
</feature>
<evidence type="ECO:0000256" key="1">
    <source>
        <dbReference type="SAM" id="Phobius"/>
    </source>
</evidence>
<feature type="transmembrane region" description="Helical" evidence="1">
    <location>
        <begin position="690"/>
        <end position="712"/>
    </location>
</feature>
<dbReference type="Proteomes" id="UP001519287">
    <property type="component" value="Unassembled WGS sequence"/>
</dbReference>
<dbReference type="InterPro" id="IPR006541">
    <property type="entry name" value="Bacteriocin_ass"/>
</dbReference>
<feature type="transmembrane region" description="Helical" evidence="1">
    <location>
        <begin position="665"/>
        <end position="684"/>
    </location>
</feature>
<dbReference type="Pfam" id="PF07242">
    <property type="entry name" value="DUF1430"/>
    <property type="match status" value="1"/>
</dbReference>
<keyword evidence="1" id="KW-0812">Transmembrane</keyword>
<reference evidence="2 3" key="1">
    <citation type="submission" date="2021-03" db="EMBL/GenBank/DDBJ databases">
        <title>Genomic Encyclopedia of Type Strains, Phase IV (KMG-IV): sequencing the most valuable type-strain genomes for metagenomic binning, comparative biology and taxonomic classification.</title>
        <authorList>
            <person name="Goeker M."/>
        </authorList>
    </citation>
    <scope>NUCLEOTIDE SEQUENCE [LARGE SCALE GENOMIC DNA]</scope>
    <source>
        <strain evidence="2 3">DSM 26048</strain>
    </source>
</reference>
<comment type="caution">
    <text evidence="2">The sequence shown here is derived from an EMBL/GenBank/DDBJ whole genome shotgun (WGS) entry which is preliminary data.</text>
</comment>
<feature type="transmembrane region" description="Helical" evidence="1">
    <location>
        <begin position="620"/>
        <end position="644"/>
    </location>
</feature>
<organism evidence="2 3">
    <name type="scientific">Paenibacillus eucommiae</name>
    <dbReference type="NCBI Taxonomy" id="1355755"/>
    <lineage>
        <taxon>Bacteria</taxon>
        <taxon>Bacillati</taxon>
        <taxon>Bacillota</taxon>
        <taxon>Bacilli</taxon>
        <taxon>Bacillales</taxon>
        <taxon>Paenibacillaceae</taxon>
        <taxon>Paenibacillus</taxon>
    </lineage>
</organism>
<evidence type="ECO:0000313" key="3">
    <source>
        <dbReference type="Proteomes" id="UP001519287"/>
    </source>
</evidence>
<feature type="transmembrane region" description="Helical" evidence="1">
    <location>
        <begin position="316"/>
        <end position="341"/>
    </location>
</feature>
<dbReference type="RefSeq" id="WP_209977697.1">
    <property type="nucleotide sequence ID" value="NZ_JAGGLB010000039.1"/>
</dbReference>
<feature type="transmembrane region" description="Helical" evidence="1">
    <location>
        <begin position="270"/>
        <end position="295"/>
    </location>
</feature>
<feature type="transmembrane region" description="Helical" evidence="1">
    <location>
        <begin position="185"/>
        <end position="211"/>
    </location>
</feature>
<sequence>MKKWLYLLLSLVLVLVNLFGYLFMSKMQVFDFLYKNNHIVQIDYGKAKLSIQDAELIDALVKFSNENNINISQFNFLSEHDLNVYSTNIKKDPHIHLKSGEIPKGNMYISNKNADSSNAKQSGMFSFPVSNWKVHIYDIKQVNNVGLRDEFYFSGADTDTILAFIKEFSIYGTISVKSEKISSLVLINTTLLMVMAFSFVIFCIGMFYFLILNRKMMLLQELWGYSKWLVLFSVPRLFLRVLITLISLLFLGMLIFIVVLGQTYFLRDYILMFAIINLTAILILLLFTLIGTWSIQKFNDSHVNIKGKLPFEKIQLLSIILKIVVSISLFSLISSSLVNFYHLSNKVEALDYWNQTQNVFRVQVGILRKDIDSNLEADRDLNNRLFNLYKKIESNNKAFLMMSQNFQVIKYDNGKPIYSYSLNTKFEEYSPHGRSVIINKNYLIINPIQSSNGATIDEQVQNDEDTLNILVPEQFKDLENQIIQAYKERFYFQKVTVDNHYNKSLGYPLNEKSINDLTVNVIYTKEGQDYFTFNTYTGDSHNKIKDPIAVLYNDSVDTSSIGAYATTSLFFLDSTKGSAFESISPSIAEANVFEINNAISVFNEANDQIVQQQWLLFQQIIGLVITIIFSGILIIAFIWAYYNANIYQLNLKYLFGYSYWKRNKYIIISTIISNVISGLLVYLFYNVTIIIPLVGFVLIIDLLVINILSGYLSKKNMNKVLKGDRL</sequence>
<evidence type="ECO:0000313" key="2">
    <source>
        <dbReference type="EMBL" id="MBP1995829.1"/>
    </source>
</evidence>
<protein>
    <submittedName>
        <fullName evidence="2">ABC transport system permease protein</fullName>
    </submittedName>
</protein>
<keyword evidence="3" id="KW-1185">Reference proteome</keyword>
<proteinExistence type="predicted"/>
<dbReference type="NCBIfam" id="TIGR01654">
    <property type="entry name" value="bact_immun_7tm"/>
    <property type="match status" value="1"/>
</dbReference>
<gene>
    <name evidence="2" type="ORF">J2Z66_007471</name>
</gene>
<name>A0ABS4J7K2_9BACL</name>